<name>A0A2D1U2K6_9SPHI</name>
<accession>A0A2D1U2K6</accession>
<gene>
    <name evidence="2" type="ORF">CPT03_04685</name>
</gene>
<proteinExistence type="predicted"/>
<dbReference type="AlphaFoldDB" id="A0A2D1U2K6"/>
<evidence type="ECO:0000313" key="3">
    <source>
        <dbReference type="Proteomes" id="UP000223749"/>
    </source>
</evidence>
<organism evidence="2 3">
    <name type="scientific">Pedobacter ginsengisoli</name>
    <dbReference type="NCBI Taxonomy" id="363852"/>
    <lineage>
        <taxon>Bacteria</taxon>
        <taxon>Pseudomonadati</taxon>
        <taxon>Bacteroidota</taxon>
        <taxon>Sphingobacteriia</taxon>
        <taxon>Sphingobacteriales</taxon>
        <taxon>Sphingobacteriaceae</taxon>
        <taxon>Pedobacter</taxon>
    </lineage>
</organism>
<keyword evidence="3" id="KW-1185">Reference proteome</keyword>
<dbReference type="OrthoDB" id="1376102at2"/>
<evidence type="ECO:0000256" key="1">
    <source>
        <dbReference type="SAM" id="SignalP"/>
    </source>
</evidence>
<keyword evidence="1" id="KW-0732">Signal</keyword>
<reference evidence="2 3" key="1">
    <citation type="submission" date="2017-10" db="EMBL/GenBank/DDBJ databases">
        <title>Whole genome of Pedobacter ginsengisoli T01R-27 isolated from tomato rhizosphere.</title>
        <authorList>
            <person name="Weon H.-Y."/>
            <person name="Lee S.A."/>
            <person name="Sang M.K."/>
            <person name="Song J."/>
        </authorList>
    </citation>
    <scope>NUCLEOTIDE SEQUENCE [LARGE SCALE GENOMIC DNA]</scope>
    <source>
        <strain evidence="2 3">T01R-27</strain>
    </source>
</reference>
<dbReference type="Proteomes" id="UP000223749">
    <property type="component" value="Chromosome"/>
</dbReference>
<feature type="chain" id="PRO_5013810191" description="Lipid/polyisoprenoid-binding YceI-like domain-containing protein" evidence="1">
    <location>
        <begin position="22"/>
        <end position="284"/>
    </location>
</feature>
<dbReference type="KEGG" id="pgs:CPT03_04685"/>
<evidence type="ECO:0008006" key="4">
    <source>
        <dbReference type="Google" id="ProtNLM"/>
    </source>
</evidence>
<dbReference type="RefSeq" id="WP_099437758.1">
    <property type="nucleotide sequence ID" value="NZ_CP024091.1"/>
</dbReference>
<evidence type="ECO:0000313" key="2">
    <source>
        <dbReference type="EMBL" id="ATP55813.1"/>
    </source>
</evidence>
<sequence length="284" mass="30842">MRTTALLLVFVLLSAITKAQKPVPFKFKYLPIHTYGITKKIGMSMKAHVQDLSINTNKKSDTTVTLELTTELSATVKTKAISAGSFPVTLFGDNYSVKTTFNGVEAPAPEANPFSGLAVNGKIDSKGELLLDTVGAENAIKYAMNQLISGMAERLEFPDKPMKIGDTFTQQANLNAMNIPDLGIDSDYPTSVTYKLIAVKDNLAYFDIISEFKMIIDKEVQGKTVKIDGKGTGTGKMEFFVNKGYPKSIVNNVGYVLDVEASTMKAAVKFNMNTDANYAVNSGD</sequence>
<protein>
    <recommendedName>
        <fullName evidence="4">Lipid/polyisoprenoid-binding YceI-like domain-containing protein</fullName>
    </recommendedName>
</protein>
<feature type="signal peptide" evidence="1">
    <location>
        <begin position="1"/>
        <end position="21"/>
    </location>
</feature>
<dbReference type="EMBL" id="CP024091">
    <property type="protein sequence ID" value="ATP55813.1"/>
    <property type="molecule type" value="Genomic_DNA"/>
</dbReference>